<evidence type="ECO:0000313" key="4">
    <source>
        <dbReference type="EMBL" id="KAJ6228271.1"/>
    </source>
</evidence>
<keyword evidence="3" id="KW-0732">Signal</keyword>
<dbReference type="EMBL" id="JAOAOG010000329">
    <property type="protein sequence ID" value="KAJ6228271.1"/>
    <property type="molecule type" value="Genomic_DNA"/>
</dbReference>
<keyword evidence="5" id="KW-1185">Reference proteome</keyword>
<sequence>MNLIQIVFFLFLVFQFGQTERELRFVQVIHRHGDRTPLHRLTKEAVWKCQAKIYYAPSQSGDNPRSLSRVYRKEYLGNREYFYGNCGKGQLTTIGSEQLRSVGELLRTKYVDQLQFLPDHFDKDLILIKSTDIDRTKQSVQSLMLGLYPLNQTANRNEIQNIIDVCTSDPMSSFISTNWDRCPRLGQLYKEIFHSEKFEKHEKTIQSLIDRVNSAFGVDNLMKKRLGQISDTMWCRKMHNLSFPDGIDDQTVDELREQMLYEYSSFHGNQSVYRLNAAHLVQKVVDNIQDFFEDKLDKKFIIYSGHDSSIAPFMMSAHFWQKLKYPQYGSHVELETWVDGSEKYVKVLYNGEELLVDGCDDVYCDWETWQIIATSNVPQNWEEECKVQNNQNHHNHQMSDRIQKSNFGEEFLLYLGNEFN</sequence>
<reference evidence="4" key="1">
    <citation type="submission" date="2022-08" db="EMBL/GenBank/DDBJ databases">
        <title>Novel sulfate-reducing endosymbionts in the free-living metamonad Anaeramoeba.</title>
        <authorList>
            <person name="Jerlstrom-Hultqvist J."/>
            <person name="Cepicka I."/>
            <person name="Gallot-Lavallee L."/>
            <person name="Salas-Leiva D."/>
            <person name="Curtis B.A."/>
            <person name="Zahonova K."/>
            <person name="Pipaliya S."/>
            <person name="Dacks J."/>
            <person name="Roger A.J."/>
        </authorList>
    </citation>
    <scope>NUCLEOTIDE SEQUENCE</scope>
    <source>
        <strain evidence="4">Schooner1</strain>
    </source>
</reference>
<organism evidence="4 5">
    <name type="scientific">Anaeramoeba flamelloides</name>
    <dbReference type="NCBI Taxonomy" id="1746091"/>
    <lineage>
        <taxon>Eukaryota</taxon>
        <taxon>Metamonada</taxon>
        <taxon>Anaeramoebidae</taxon>
        <taxon>Anaeramoeba</taxon>
    </lineage>
</organism>
<dbReference type="InterPro" id="IPR000560">
    <property type="entry name" value="His_Pase_clade-2"/>
</dbReference>
<name>A0ABQ8X765_9EUKA</name>
<evidence type="ECO:0000256" key="1">
    <source>
        <dbReference type="ARBA" id="ARBA00005375"/>
    </source>
</evidence>
<evidence type="ECO:0000256" key="3">
    <source>
        <dbReference type="SAM" id="SignalP"/>
    </source>
</evidence>
<dbReference type="Pfam" id="PF00328">
    <property type="entry name" value="His_Phos_2"/>
    <property type="match status" value="1"/>
</dbReference>
<accession>A0ABQ8X765</accession>
<dbReference type="Gene3D" id="3.40.50.1240">
    <property type="entry name" value="Phosphoglycerate mutase-like"/>
    <property type="match status" value="1"/>
</dbReference>
<feature type="chain" id="PRO_5045278505" evidence="3">
    <location>
        <begin position="20"/>
        <end position="420"/>
    </location>
</feature>
<dbReference type="InterPro" id="IPR029033">
    <property type="entry name" value="His_PPase_superfam"/>
</dbReference>
<dbReference type="CDD" id="cd07061">
    <property type="entry name" value="HP_HAP_like"/>
    <property type="match status" value="1"/>
</dbReference>
<dbReference type="PANTHER" id="PTHR11567">
    <property type="entry name" value="ACID PHOSPHATASE-RELATED"/>
    <property type="match status" value="1"/>
</dbReference>
<comment type="caution">
    <text evidence="4">The sequence shown here is derived from an EMBL/GenBank/DDBJ whole genome shotgun (WGS) entry which is preliminary data.</text>
</comment>
<proteinExistence type="inferred from homology"/>
<comment type="similarity">
    <text evidence="1">Belongs to the histidine acid phosphatase family.</text>
</comment>
<gene>
    <name evidence="4" type="ORF">M0813_09099</name>
</gene>
<protein>
    <submittedName>
        <fullName evidence="4">Lysophosphatidic acid phosphatase type 6</fullName>
    </submittedName>
</protein>
<dbReference type="PROSITE" id="PS00778">
    <property type="entry name" value="HIS_ACID_PHOSPHAT_2"/>
    <property type="match status" value="1"/>
</dbReference>
<dbReference type="PANTHER" id="PTHR11567:SF110">
    <property type="entry name" value="2-PHOSPHOXYLOSE PHOSPHATASE 1"/>
    <property type="match status" value="1"/>
</dbReference>
<keyword evidence="2" id="KW-0378">Hydrolase</keyword>
<evidence type="ECO:0000256" key="2">
    <source>
        <dbReference type="ARBA" id="ARBA00022801"/>
    </source>
</evidence>
<feature type="signal peptide" evidence="3">
    <location>
        <begin position="1"/>
        <end position="19"/>
    </location>
</feature>
<dbReference type="PROSITE" id="PS00616">
    <property type="entry name" value="HIS_ACID_PHOSPHAT_1"/>
    <property type="match status" value="1"/>
</dbReference>
<dbReference type="SUPFAM" id="SSF53254">
    <property type="entry name" value="Phosphoglycerate mutase-like"/>
    <property type="match status" value="1"/>
</dbReference>
<dbReference type="Proteomes" id="UP001150062">
    <property type="component" value="Unassembled WGS sequence"/>
</dbReference>
<dbReference type="InterPro" id="IPR050645">
    <property type="entry name" value="Histidine_acid_phosphatase"/>
</dbReference>
<dbReference type="InterPro" id="IPR033379">
    <property type="entry name" value="Acid_Pase_AS"/>
</dbReference>
<evidence type="ECO:0000313" key="5">
    <source>
        <dbReference type="Proteomes" id="UP001150062"/>
    </source>
</evidence>